<evidence type="ECO:0000313" key="3">
    <source>
        <dbReference type="Proteomes" id="UP000622552"/>
    </source>
</evidence>
<dbReference type="Gene3D" id="3.40.50.150">
    <property type="entry name" value="Vaccinia Virus protein VP39"/>
    <property type="match status" value="1"/>
</dbReference>
<dbReference type="InterPro" id="IPR029063">
    <property type="entry name" value="SAM-dependent_MTases_sf"/>
</dbReference>
<protein>
    <submittedName>
        <fullName evidence="2">Uncharacterized protein</fullName>
    </submittedName>
</protein>
<feature type="region of interest" description="Disordered" evidence="1">
    <location>
        <begin position="153"/>
        <end position="227"/>
    </location>
</feature>
<feature type="region of interest" description="Disordered" evidence="1">
    <location>
        <begin position="1"/>
        <end position="37"/>
    </location>
</feature>
<feature type="compositionally biased region" description="Low complexity" evidence="1">
    <location>
        <begin position="172"/>
        <end position="192"/>
    </location>
</feature>
<comment type="caution">
    <text evidence="2">The sequence shown here is derived from an EMBL/GenBank/DDBJ whole genome shotgun (WGS) entry which is preliminary data.</text>
</comment>
<dbReference type="EMBL" id="JADOUF010000001">
    <property type="protein sequence ID" value="MBG6141464.1"/>
    <property type="molecule type" value="Genomic_DNA"/>
</dbReference>
<evidence type="ECO:0000256" key="1">
    <source>
        <dbReference type="SAM" id="MobiDB-lite"/>
    </source>
</evidence>
<gene>
    <name evidence="2" type="ORF">IW245_007658</name>
</gene>
<proteinExistence type="predicted"/>
<feature type="compositionally biased region" description="Basic residues" evidence="1">
    <location>
        <begin position="1"/>
        <end position="12"/>
    </location>
</feature>
<keyword evidence="3" id="KW-1185">Reference proteome</keyword>
<dbReference type="AlphaFoldDB" id="A0A8J7GY96"/>
<accession>A0A8J7GY96</accession>
<organism evidence="2 3">
    <name type="scientific">Longispora fulva</name>
    <dbReference type="NCBI Taxonomy" id="619741"/>
    <lineage>
        <taxon>Bacteria</taxon>
        <taxon>Bacillati</taxon>
        <taxon>Actinomycetota</taxon>
        <taxon>Actinomycetes</taxon>
        <taxon>Micromonosporales</taxon>
        <taxon>Micromonosporaceae</taxon>
        <taxon>Longispora</taxon>
    </lineage>
</organism>
<sequence length="275" mass="28910">MRGLGRRTRRRIARGDGAPPVGSFDRAADNYRHGRPDDPPRVYELHRAHGLGPGCGTLEVGTGTGQATRERLAHGATVTAVEPGPSLAALLRADLVGPRCGYSTLRSSTWTCPPRPSISPCAPPRSTAWIRPSPYRCSRVRCALRHPGGVMDRVQGPRAAHGVPHGRRRAARPVPARFGRADGGDATAAADPGAGGRADRQRGVRGGGRRGDPPGAPVDGGGHGGCSARFRTSGTWRCGGGRSSWARSRDWWRSRVGWSPKNGAPAACGEDPVGV</sequence>
<dbReference type="SUPFAM" id="SSF53335">
    <property type="entry name" value="S-adenosyl-L-methionine-dependent methyltransferases"/>
    <property type="match status" value="1"/>
</dbReference>
<evidence type="ECO:0000313" key="2">
    <source>
        <dbReference type="EMBL" id="MBG6141464.1"/>
    </source>
</evidence>
<dbReference type="Proteomes" id="UP000622552">
    <property type="component" value="Unassembled WGS sequence"/>
</dbReference>
<reference evidence="2" key="1">
    <citation type="submission" date="2020-11" db="EMBL/GenBank/DDBJ databases">
        <title>Sequencing the genomes of 1000 actinobacteria strains.</title>
        <authorList>
            <person name="Klenk H.-P."/>
        </authorList>
    </citation>
    <scope>NUCLEOTIDE SEQUENCE</scope>
    <source>
        <strain evidence="2">DSM 45356</strain>
    </source>
</reference>
<feature type="compositionally biased region" description="Basic and acidic residues" evidence="1">
    <location>
        <begin position="26"/>
        <end position="37"/>
    </location>
</feature>
<name>A0A8J7GY96_9ACTN</name>